<protein>
    <submittedName>
        <fullName evidence="1">Uncharacterized protein</fullName>
    </submittedName>
</protein>
<proteinExistence type="predicted"/>
<reference evidence="1 2" key="1">
    <citation type="submission" date="2019-10" db="EMBL/GenBank/DDBJ databases">
        <title>Paraburkholderia sp. isolated from nodules of Mimosa pudica from Brazilian Atlantic Forest soils.</title>
        <authorList>
            <person name="Paulitsch F."/>
            <person name="Hungria M."/>
            <person name="Dall'Agnol R."/>
        </authorList>
    </citation>
    <scope>NUCLEOTIDE SEQUENCE [LARGE SCALE GENOMIC DNA]</scope>
    <source>
        <strain evidence="1 2">CNPSo 3157</strain>
    </source>
</reference>
<organism evidence="1 2">
    <name type="scientific">Paraburkholderia franconis</name>
    <dbReference type="NCBI Taxonomy" id="2654983"/>
    <lineage>
        <taxon>Bacteria</taxon>
        <taxon>Pseudomonadati</taxon>
        <taxon>Pseudomonadota</taxon>
        <taxon>Betaproteobacteria</taxon>
        <taxon>Burkholderiales</taxon>
        <taxon>Burkholderiaceae</taxon>
        <taxon>Paraburkholderia</taxon>
    </lineage>
</organism>
<evidence type="ECO:0000313" key="2">
    <source>
        <dbReference type="Proteomes" id="UP000484381"/>
    </source>
</evidence>
<dbReference type="EMBL" id="WHNP01000010">
    <property type="protein sequence ID" value="MPW17898.1"/>
    <property type="molecule type" value="Genomic_DNA"/>
</dbReference>
<accession>A0A7X1N9I3</accession>
<gene>
    <name evidence="1" type="ORF">GCT13_13360</name>
</gene>
<comment type="caution">
    <text evidence="1">The sequence shown here is derived from an EMBL/GenBank/DDBJ whole genome shotgun (WGS) entry which is preliminary data.</text>
</comment>
<sequence>MSERAEFEQWYVENAFDLERSPIGSRECGLQWRAWQAGRRALIVASGAAVEIRVLRTGLLKDDLPALTDIDQLVSPSAVRADEVDAEAIDTDSVVIERDFKVASNA</sequence>
<dbReference type="RefSeq" id="WP_152758667.1">
    <property type="nucleotide sequence ID" value="NZ_WHNP01000010.1"/>
</dbReference>
<keyword evidence="2" id="KW-1185">Reference proteome</keyword>
<evidence type="ECO:0000313" key="1">
    <source>
        <dbReference type="EMBL" id="MPW17898.1"/>
    </source>
</evidence>
<dbReference type="Proteomes" id="UP000484381">
    <property type="component" value="Unassembled WGS sequence"/>
</dbReference>
<name>A0A7X1N9I3_9BURK</name>
<dbReference type="AlphaFoldDB" id="A0A7X1N9I3"/>